<evidence type="ECO:0000313" key="5">
    <source>
        <dbReference type="Proteomes" id="UP000554286"/>
    </source>
</evidence>
<comment type="caution">
    <text evidence="4">The sequence shown here is derived from an EMBL/GenBank/DDBJ whole genome shotgun (WGS) entry which is preliminary data.</text>
</comment>
<dbReference type="PANTHER" id="PTHR43228">
    <property type="entry name" value="TWO-COMPONENT RESPONSE REGULATOR"/>
    <property type="match status" value="1"/>
</dbReference>
<dbReference type="SUPFAM" id="SSF52172">
    <property type="entry name" value="CheY-like"/>
    <property type="match status" value="1"/>
</dbReference>
<sequence>MTSNEIISDAMRQRFQSLRVLVIDDNKFSRSLVTTQLASYGIRGVAECGDGVEGLKLLQQVPYDIVLLDYEMMPLNGAEFARLVRRDPSISSPEVPIIMISGYSDVAHVREARDAGINEFLTKPVAAKTLYKRIEYTLLHPRPFVRTEKYIGPMPREGREPSSATPGGGAKASGSGGR</sequence>
<dbReference type="EMBL" id="JACIGK010000008">
    <property type="protein sequence ID" value="MBB4265802.1"/>
    <property type="molecule type" value="Genomic_DNA"/>
</dbReference>
<dbReference type="Pfam" id="PF00072">
    <property type="entry name" value="Response_reg"/>
    <property type="match status" value="1"/>
</dbReference>
<gene>
    <name evidence="4" type="ORF">GGD89_001426</name>
</gene>
<dbReference type="AlphaFoldDB" id="A0A7W6W9V0"/>
<dbReference type="CDD" id="cd17546">
    <property type="entry name" value="REC_hyHK_CKI1_RcsC-like"/>
    <property type="match status" value="1"/>
</dbReference>
<name>A0A7W6W9V0_9PROT</name>
<organism evidence="4 5">
    <name type="scientific">Roseospira visakhapatnamensis</name>
    <dbReference type="NCBI Taxonomy" id="390880"/>
    <lineage>
        <taxon>Bacteria</taxon>
        <taxon>Pseudomonadati</taxon>
        <taxon>Pseudomonadota</taxon>
        <taxon>Alphaproteobacteria</taxon>
        <taxon>Rhodospirillales</taxon>
        <taxon>Rhodospirillaceae</taxon>
        <taxon>Roseospira</taxon>
    </lineage>
</organism>
<evidence type="ECO:0000313" key="4">
    <source>
        <dbReference type="EMBL" id="MBB4265802.1"/>
    </source>
</evidence>
<dbReference type="InterPro" id="IPR011006">
    <property type="entry name" value="CheY-like_superfamily"/>
</dbReference>
<keyword evidence="5" id="KW-1185">Reference proteome</keyword>
<reference evidence="4 5" key="1">
    <citation type="submission" date="2020-08" db="EMBL/GenBank/DDBJ databases">
        <title>Genome sequencing of Purple Non-Sulfur Bacteria from various extreme environments.</title>
        <authorList>
            <person name="Mayer M."/>
        </authorList>
    </citation>
    <scope>NUCLEOTIDE SEQUENCE [LARGE SCALE GENOMIC DNA]</scope>
    <source>
        <strain evidence="4 5">JA131</strain>
    </source>
</reference>
<evidence type="ECO:0000256" key="2">
    <source>
        <dbReference type="SAM" id="MobiDB-lite"/>
    </source>
</evidence>
<feature type="modified residue" description="4-aspartylphosphate" evidence="1">
    <location>
        <position position="69"/>
    </location>
</feature>
<feature type="compositionally biased region" description="Gly residues" evidence="2">
    <location>
        <begin position="166"/>
        <end position="178"/>
    </location>
</feature>
<dbReference type="PROSITE" id="PS50110">
    <property type="entry name" value="RESPONSE_REGULATORY"/>
    <property type="match status" value="1"/>
</dbReference>
<keyword evidence="1" id="KW-0597">Phosphoprotein</keyword>
<feature type="region of interest" description="Disordered" evidence="2">
    <location>
        <begin position="151"/>
        <end position="178"/>
    </location>
</feature>
<protein>
    <submittedName>
        <fullName evidence="4">CheY-like chemotaxis protein</fullName>
    </submittedName>
</protein>
<dbReference type="RefSeq" id="WP_184043527.1">
    <property type="nucleotide sequence ID" value="NZ_JACIGK010000008.1"/>
</dbReference>
<dbReference type="PANTHER" id="PTHR43228:SF1">
    <property type="entry name" value="TWO-COMPONENT RESPONSE REGULATOR ARR22"/>
    <property type="match status" value="1"/>
</dbReference>
<evidence type="ECO:0000256" key="1">
    <source>
        <dbReference type="PROSITE-ProRule" id="PRU00169"/>
    </source>
</evidence>
<dbReference type="GO" id="GO:0000160">
    <property type="term" value="P:phosphorelay signal transduction system"/>
    <property type="evidence" value="ECO:0007669"/>
    <property type="project" value="InterPro"/>
</dbReference>
<feature type="domain" description="Response regulatory" evidence="3">
    <location>
        <begin position="19"/>
        <end position="138"/>
    </location>
</feature>
<dbReference type="InterPro" id="IPR052048">
    <property type="entry name" value="ST_Response_Regulator"/>
</dbReference>
<dbReference type="InterPro" id="IPR001789">
    <property type="entry name" value="Sig_transdc_resp-reg_receiver"/>
</dbReference>
<evidence type="ECO:0000259" key="3">
    <source>
        <dbReference type="PROSITE" id="PS50110"/>
    </source>
</evidence>
<accession>A0A7W6W9V0</accession>
<dbReference type="SMART" id="SM00448">
    <property type="entry name" value="REC"/>
    <property type="match status" value="1"/>
</dbReference>
<dbReference type="Proteomes" id="UP000554286">
    <property type="component" value="Unassembled WGS sequence"/>
</dbReference>
<proteinExistence type="predicted"/>
<dbReference type="Gene3D" id="3.40.50.2300">
    <property type="match status" value="1"/>
</dbReference>